<accession>L0DVA8</accession>
<keyword evidence="1" id="KW-1133">Transmembrane helix</keyword>
<dbReference type="Proteomes" id="UP000010809">
    <property type="component" value="Chromosome"/>
</dbReference>
<gene>
    <name evidence="2" type="ordered locus">TVNIR_1285</name>
</gene>
<evidence type="ECO:0000313" key="2">
    <source>
        <dbReference type="EMBL" id="AGA32958.1"/>
    </source>
</evidence>
<organism evidence="2 3">
    <name type="scientific">Thioalkalivibrio nitratireducens (strain DSM 14787 / UNIQEM 213 / ALEN2)</name>
    <dbReference type="NCBI Taxonomy" id="1255043"/>
    <lineage>
        <taxon>Bacteria</taxon>
        <taxon>Pseudomonadati</taxon>
        <taxon>Pseudomonadota</taxon>
        <taxon>Gammaproteobacteria</taxon>
        <taxon>Chromatiales</taxon>
        <taxon>Ectothiorhodospiraceae</taxon>
        <taxon>Thioalkalivibrio</taxon>
    </lineage>
</organism>
<name>L0DVA8_THIND</name>
<reference evidence="2" key="1">
    <citation type="submission" date="2015-12" db="EMBL/GenBank/DDBJ databases">
        <authorList>
            <person name="Tikhonova T.V."/>
            <person name="Pavlov A.R."/>
            <person name="Beletsky A.V."/>
            <person name="Mardanov A.V."/>
            <person name="Sorokin D.Y."/>
            <person name="Ravin N.V."/>
            <person name="Popov V.O."/>
        </authorList>
    </citation>
    <scope>NUCLEOTIDE SEQUENCE</scope>
    <source>
        <strain evidence="2">DSM 14787</strain>
    </source>
</reference>
<keyword evidence="1" id="KW-0472">Membrane</keyword>
<evidence type="ECO:0000256" key="1">
    <source>
        <dbReference type="SAM" id="Phobius"/>
    </source>
</evidence>
<sequence>MASGGREMTTIRARPGTAGNLFRALLLLGALAGLTLLALDQRPWERLWSALAPYEIVVASERLTVTPATAREMVRRSQVHASAGSREAQERVRALLSAELDPMFAELSARIPDYADWYFSVSGEYARMLMPVLQWIGVRDGDYLADRALALVFGGEGFDRELAAIDARAQSSLAGHVQDLHARWLQNLMELAANGQVSAPGPAPVEQWSLDALAAEISGHGGSEFLQRVSTSTAAAGGAGLAAPALARLLVQPAGAALTASAVAAKGAGHGAAKVGAAGATALGCAATGPAALPCALAIGGASWVAADWALLSVDEWRHRDALIADWEQRLEGLRAELEAAMLERYVDAITAWHGAMQLEIERSFSPIESVRISAPGQT</sequence>
<dbReference type="EMBL" id="CP003989">
    <property type="protein sequence ID" value="AGA32958.1"/>
    <property type="molecule type" value="Genomic_DNA"/>
</dbReference>
<feature type="transmembrane region" description="Helical" evidence="1">
    <location>
        <begin position="21"/>
        <end position="39"/>
    </location>
</feature>
<proteinExistence type="predicted"/>
<keyword evidence="1" id="KW-0812">Transmembrane</keyword>
<keyword evidence="3" id="KW-1185">Reference proteome</keyword>
<dbReference type="STRING" id="1255043.TVNIR_1285"/>
<evidence type="ECO:0000313" key="3">
    <source>
        <dbReference type="Proteomes" id="UP000010809"/>
    </source>
</evidence>
<dbReference type="KEGG" id="tni:TVNIR_1285"/>
<protein>
    <submittedName>
        <fullName evidence="2">Uncharacterized protein</fullName>
    </submittedName>
</protein>
<dbReference type="AlphaFoldDB" id="L0DVA8"/>
<dbReference type="PATRIC" id="fig|1255043.3.peg.1299"/>
<dbReference type="HOGENOM" id="CLU_760620_0_0_6"/>
<dbReference type="eggNOG" id="ENOG5032YA4">
    <property type="taxonomic scope" value="Bacteria"/>
</dbReference>